<dbReference type="Gene3D" id="3.30.40.10">
    <property type="entry name" value="Zinc/RING finger domain, C3HC4 (zinc finger)"/>
    <property type="match status" value="1"/>
</dbReference>
<evidence type="ECO:0000256" key="5">
    <source>
        <dbReference type="SAM" id="MobiDB-lite"/>
    </source>
</evidence>
<evidence type="ECO:0000256" key="2">
    <source>
        <dbReference type="ARBA" id="ARBA00022771"/>
    </source>
</evidence>
<dbReference type="SMART" id="SM00184">
    <property type="entry name" value="RING"/>
    <property type="match status" value="1"/>
</dbReference>
<keyword evidence="3" id="KW-0862">Zinc</keyword>
<feature type="compositionally biased region" description="Basic and acidic residues" evidence="5">
    <location>
        <begin position="246"/>
        <end position="256"/>
    </location>
</feature>
<dbReference type="Proteomes" id="UP001519460">
    <property type="component" value="Unassembled WGS sequence"/>
</dbReference>
<dbReference type="InterPro" id="IPR013083">
    <property type="entry name" value="Znf_RING/FYVE/PHD"/>
</dbReference>
<evidence type="ECO:0000256" key="4">
    <source>
        <dbReference type="PROSITE-ProRule" id="PRU00175"/>
    </source>
</evidence>
<dbReference type="SUPFAM" id="SSF57850">
    <property type="entry name" value="RING/U-box"/>
    <property type="match status" value="1"/>
</dbReference>
<dbReference type="Pfam" id="PF13445">
    <property type="entry name" value="zf-RING_UBOX"/>
    <property type="match status" value="1"/>
</dbReference>
<evidence type="ECO:0000256" key="3">
    <source>
        <dbReference type="ARBA" id="ARBA00022833"/>
    </source>
</evidence>
<feature type="domain" description="RING-type" evidence="6">
    <location>
        <begin position="69"/>
        <end position="114"/>
    </location>
</feature>
<evidence type="ECO:0000259" key="6">
    <source>
        <dbReference type="PROSITE" id="PS50089"/>
    </source>
</evidence>
<accession>A0ABD0K872</accession>
<protein>
    <recommendedName>
        <fullName evidence="6">RING-type domain-containing protein</fullName>
    </recommendedName>
</protein>
<evidence type="ECO:0000313" key="8">
    <source>
        <dbReference type="Proteomes" id="UP001519460"/>
    </source>
</evidence>
<organism evidence="7 8">
    <name type="scientific">Batillaria attramentaria</name>
    <dbReference type="NCBI Taxonomy" id="370345"/>
    <lineage>
        <taxon>Eukaryota</taxon>
        <taxon>Metazoa</taxon>
        <taxon>Spiralia</taxon>
        <taxon>Lophotrochozoa</taxon>
        <taxon>Mollusca</taxon>
        <taxon>Gastropoda</taxon>
        <taxon>Caenogastropoda</taxon>
        <taxon>Sorbeoconcha</taxon>
        <taxon>Cerithioidea</taxon>
        <taxon>Batillariidae</taxon>
        <taxon>Batillaria</taxon>
    </lineage>
</organism>
<evidence type="ECO:0000256" key="1">
    <source>
        <dbReference type="ARBA" id="ARBA00022723"/>
    </source>
</evidence>
<feature type="region of interest" description="Disordered" evidence="5">
    <location>
        <begin position="240"/>
        <end position="298"/>
    </location>
</feature>
<dbReference type="InterPro" id="IPR001841">
    <property type="entry name" value="Znf_RING"/>
</dbReference>
<name>A0ABD0K872_9CAEN</name>
<dbReference type="InterPro" id="IPR017907">
    <property type="entry name" value="Znf_RING_CS"/>
</dbReference>
<proteinExistence type="predicted"/>
<dbReference type="AlphaFoldDB" id="A0ABD0K872"/>
<dbReference type="InterPro" id="IPR047153">
    <property type="entry name" value="TRIM45/56/19-like"/>
</dbReference>
<dbReference type="PANTHER" id="PTHR25462:SF229">
    <property type="entry name" value="TRANSCRIPTION INTERMEDIARY FACTOR 1-BETA"/>
    <property type="match status" value="1"/>
</dbReference>
<dbReference type="GO" id="GO:0008270">
    <property type="term" value="F:zinc ion binding"/>
    <property type="evidence" value="ECO:0007669"/>
    <property type="project" value="UniProtKB-KW"/>
</dbReference>
<keyword evidence="2 4" id="KW-0863">Zinc-finger</keyword>
<feature type="non-terminal residue" evidence="7">
    <location>
        <position position="1"/>
    </location>
</feature>
<gene>
    <name evidence="7" type="ORF">BaRGS_00025436</name>
</gene>
<reference evidence="7 8" key="1">
    <citation type="journal article" date="2023" name="Sci. Data">
        <title>Genome assembly of the Korean intertidal mud-creeper Batillaria attramentaria.</title>
        <authorList>
            <person name="Patra A.K."/>
            <person name="Ho P.T."/>
            <person name="Jun S."/>
            <person name="Lee S.J."/>
            <person name="Kim Y."/>
            <person name="Won Y.J."/>
        </authorList>
    </citation>
    <scope>NUCLEOTIDE SEQUENCE [LARGE SCALE GENOMIC DNA]</scope>
    <source>
        <strain evidence="7">Wonlab-2016</strain>
    </source>
</reference>
<dbReference type="InterPro" id="IPR027370">
    <property type="entry name" value="Znf-RING_euk"/>
</dbReference>
<dbReference type="PROSITE" id="PS00518">
    <property type="entry name" value="ZF_RING_1"/>
    <property type="match status" value="1"/>
</dbReference>
<dbReference type="EMBL" id="JACVVK020000229">
    <property type="protein sequence ID" value="KAK7483269.1"/>
    <property type="molecule type" value="Genomic_DNA"/>
</dbReference>
<evidence type="ECO:0000313" key="7">
    <source>
        <dbReference type="EMBL" id="KAK7483269.1"/>
    </source>
</evidence>
<keyword evidence="1" id="KW-0479">Metal-binding</keyword>
<comment type="caution">
    <text evidence="7">The sequence shown here is derived from an EMBL/GenBank/DDBJ whole genome shotgun (WGS) entry which is preliminary data.</text>
</comment>
<feature type="non-terminal residue" evidence="7">
    <location>
        <position position="366"/>
    </location>
</feature>
<sequence length="366" mass="42878">DNPVGKGTGKFRDQRLFHTQYGHAALVPLMGLVKLVCHDSENQKPTQTTQQDQRKPWEVHLNKIRKLTCTICMELFRSPRFLPCFHTFCLQCLEQLAKQPQHRTKQSFPCPTCRELVPVPLQGLDSLQVNFYLEDDVEDAQKAEGNQANTGTQGLALSHQLQQDSQQLTDKLAEHNVLLAEYQEQKQRLRQRVRELEKETKQQKILLDNWRQENQQLQQEVGRLLEESVDYRQTTQRLQQEVHQLQADKEKRERELTSSARETQRLKQKNSQLSAENKQLKMHHEQSAPPLPLQDTRQKQSFSETCKARIKYYENKVQQLESKRDNTIEQLVAKENETPRTCWCDSRLYERAANPRTVGMELRNTA</sequence>
<dbReference type="PANTHER" id="PTHR25462">
    <property type="entry name" value="BONUS, ISOFORM C-RELATED"/>
    <property type="match status" value="1"/>
</dbReference>
<keyword evidence="8" id="KW-1185">Reference proteome</keyword>
<dbReference type="PROSITE" id="PS50089">
    <property type="entry name" value="ZF_RING_2"/>
    <property type="match status" value="1"/>
</dbReference>